<feature type="compositionally biased region" description="Basic and acidic residues" evidence="7">
    <location>
        <begin position="1"/>
        <end position="13"/>
    </location>
</feature>
<proteinExistence type="inferred from homology"/>
<dbReference type="Pfam" id="PF02417">
    <property type="entry name" value="Chromate_transp"/>
    <property type="match status" value="2"/>
</dbReference>
<keyword evidence="6 8" id="KW-0472">Membrane</keyword>
<keyword evidence="10" id="KW-1185">Reference proteome</keyword>
<sequence length="470" mass="50950">MEHKSAEDLERGDLGTNGTTVATSPVNDREAESIPAELNEYEDNSKVPKLSVLRIFWLFLTRFGIFAWGGPMAQIALLKDQLVLKEEWITIARFNRVFSVYQILPGPEAAELCMFFGCLSGGRLGGIAAGIGFILPGFVLMLVASYLYTIVGFGNMYVNASFRALQPMVAAMMFRAVHKISEHALLSNKTKRLSPWLIGYAIFTAVNSALRINWFISLGVYGLINMAIARRYFIIAGLIFVLQYVVYGVYVHFKGVPSPLSFALGIAPVPDLPHLFGLGLVAGSLSFGGAFTAIPFIQAEAVLRGGWMLQQAFIDCIAIGNILPAPLVIFSTFVGFYGGNVYGGLGYAFAGAVIITIGMFFPCFLFVIAGHHLLERLVQNRFLAAGFDGICGSVVGIIAIVACQILSASVNFQGHGETLTEEQRYQLVAQNSLAAVIFVLALGVQYASTNRYTIIILVISGALAGQFLFL</sequence>
<dbReference type="HOGENOM" id="CLU_018106_0_0_1"/>
<name>A0A0C2WFE6_SERVB</name>
<feature type="transmembrane region" description="Helical" evidence="8">
    <location>
        <begin position="318"/>
        <end position="339"/>
    </location>
</feature>
<dbReference type="OrthoDB" id="2160638at2759"/>
<feature type="compositionally biased region" description="Polar residues" evidence="7">
    <location>
        <begin position="16"/>
        <end position="26"/>
    </location>
</feature>
<feature type="region of interest" description="Disordered" evidence="7">
    <location>
        <begin position="1"/>
        <end position="30"/>
    </location>
</feature>
<feature type="transmembrane region" description="Helical" evidence="8">
    <location>
        <begin position="232"/>
        <end position="253"/>
    </location>
</feature>
<reference evidence="10" key="2">
    <citation type="submission" date="2015-01" db="EMBL/GenBank/DDBJ databases">
        <title>Evolutionary Origins and Diversification of the Mycorrhizal Mutualists.</title>
        <authorList>
            <consortium name="DOE Joint Genome Institute"/>
            <consortium name="Mycorrhizal Genomics Consortium"/>
            <person name="Kohler A."/>
            <person name="Kuo A."/>
            <person name="Nagy L.G."/>
            <person name="Floudas D."/>
            <person name="Copeland A."/>
            <person name="Barry K.W."/>
            <person name="Cichocki N."/>
            <person name="Veneault-Fourrey C."/>
            <person name="LaButti K."/>
            <person name="Lindquist E.A."/>
            <person name="Lipzen A."/>
            <person name="Lundell T."/>
            <person name="Morin E."/>
            <person name="Murat C."/>
            <person name="Riley R."/>
            <person name="Ohm R."/>
            <person name="Sun H."/>
            <person name="Tunlid A."/>
            <person name="Henrissat B."/>
            <person name="Grigoriev I.V."/>
            <person name="Hibbett D.S."/>
            <person name="Martin F."/>
        </authorList>
    </citation>
    <scope>NUCLEOTIDE SEQUENCE [LARGE SCALE GENOMIC DNA]</scope>
    <source>
        <strain evidence="10">MAFF 305830</strain>
    </source>
</reference>
<evidence type="ECO:0000313" key="9">
    <source>
        <dbReference type="EMBL" id="KIM25118.1"/>
    </source>
</evidence>
<evidence type="ECO:0000256" key="6">
    <source>
        <dbReference type="ARBA" id="ARBA00023136"/>
    </source>
</evidence>
<dbReference type="PIRSF" id="PIRSF004810">
    <property type="entry name" value="ChrA"/>
    <property type="match status" value="1"/>
</dbReference>
<gene>
    <name evidence="9" type="ORF">M408DRAFT_223676</name>
</gene>
<evidence type="ECO:0000256" key="3">
    <source>
        <dbReference type="ARBA" id="ARBA00022475"/>
    </source>
</evidence>
<evidence type="ECO:0000256" key="2">
    <source>
        <dbReference type="ARBA" id="ARBA00005262"/>
    </source>
</evidence>
<keyword evidence="4 8" id="KW-0812">Transmembrane</keyword>
<dbReference type="PANTHER" id="PTHR43663">
    <property type="entry name" value="CHROMATE TRANSPORT PROTEIN-RELATED"/>
    <property type="match status" value="1"/>
</dbReference>
<comment type="subcellular location">
    <subcellularLocation>
        <location evidence="1">Cell membrane</location>
        <topology evidence="1">Multi-pass membrane protein</topology>
    </subcellularLocation>
</comment>
<evidence type="ECO:0000256" key="5">
    <source>
        <dbReference type="ARBA" id="ARBA00022989"/>
    </source>
</evidence>
<dbReference type="Proteomes" id="UP000054097">
    <property type="component" value="Unassembled WGS sequence"/>
</dbReference>
<evidence type="ECO:0000313" key="10">
    <source>
        <dbReference type="Proteomes" id="UP000054097"/>
    </source>
</evidence>
<dbReference type="STRING" id="933852.A0A0C2WFE6"/>
<dbReference type="PANTHER" id="PTHR43663:SF1">
    <property type="entry name" value="CHROMATE TRANSPORTER"/>
    <property type="match status" value="1"/>
</dbReference>
<dbReference type="InterPro" id="IPR003370">
    <property type="entry name" value="Chromate_transpt"/>
</dbReference>
<keyword evidence="5 8" id="KW-1133">Transmembrane helix</keyword>
<feature type="transmembrane region" description="Helical" evidence="8">
    <location>
        <begin position="197"/>
        <end position="220"/>
    </location>
</feature>
<comment type="similarity">
    <text evidence="2">Belongs to the chromate ion transporter (CHR) (TC 2.A.51) family.</text>
</comment>
<feature type="transmembrane region" description="Helical" evidence="8">
    <location>
        <begin position="427"/>
        <end position="444"/>
    </location>
</feature>
<evidence type="ECO:0000256" key="1">
    <source>
        <dbReference type="ARBA" id="ARBA00004651"/>
    </source>
</evidence>
<feature type="transmembrane region" description="Helical" evidence="8">
    <location>
        <begin position="124"/>
        <end position="148"/>
    </location>
</feature>
<dbReference type="InterPro" id="IPR052518">
    <property type="entry name" value="CHR_Transporter"/>
</dbReference>
<dbReference type="GO" id="GO:0005886">
    <property type="term" value="C:plasma membrane"/>
    <property type="evidence" value="ECO:0007669"/>
    <property type="project" value="UniProtKB-SubCell"/>
</dbReference>
<protein>
    <recommendedName>
        <fullName evidence="11">Chromate transporter</fullName>
    </recommendedName>
</protein>
<feature type="transmembrane region" description="Helical" evidence="8">
    <location>
        <begin position="451"/>
        <end position="469"/>
    </location>
</feature>
<reference evidence="9 10" key="1">
    <citation type="submission" date="2014-04" db="EMBL/GenBank/DDBJ databases">
        <authorList>
            <consortium name="DOE Joint Genome Institute"/>
            <person name="Kuo A."/>
            <person name="Zuccaro A."/>
            <person name="Kohler A."/>
            <person name="Nagy L.G."/>
            <person name="Floudas D."/>
            <person name="Copeland A."/>
            <person name="Barry K.W."/>
            <person name="Cichocki N."/>
            <person name="Veneault-Fourrey C."/>
            <person name="LaButti K."/>
            <person name="Lindquist E.A."/>
            <person name="Lipzen A."/>
            <person name="Lundell T."/>
            <person name="Morin E."/>
            <person name="Murat C."/>
            <person name="Sun H."/>
            <person name="Tunlid A."/>
            <person name="Henrissat B."/>
            <person name="Grigoriev I.V."/>
            <person name="Hibbett D.S."/>
            <person name="Martin F."/>
            <person name="Nordberg H.P."/>
            <person name="Cantor M.N."/>
            <person name="Hua S.X."/>
        </authorList>
    </citation>
    <scope>NUCLEOTIDE SEQUENCE [LARGE SCALE GENOMIC DNA]</scope>
    <source>
        <strain evidence="9 10">MAFF 305830</strain>
    </source>
</reference>
<accession>A0A0C2WFE6</accession>
<keyword evidence="3" id="KW-1003">Cell membrane</keyword>
<feature type="transmembrane region" description="Helical" evidence="8">
    <location>
        <begin position="273"/>
        <end position="297"/>
    </location>
</feature>
<evidence type="ECO:0000256" key="8">
    <source>
        <dbReference type="SAM" id="Phobius"/>
    </source>
</evidence>
<feature type="transmembrane region" description="Helical" evidence="8">
    <location>
        <begin position="345"/>
        <end position="370"/>
    </location>
</feature>
<evidence type="ECO:0008006" key="11">
    <source>
        <dbReference type="Google" id="ProtNLM"/>
    </source>
</evidence>
<dbReference type="EMBL" id="KN824317">
    <property type="protein sequence ID" value="KIM25118.1"/>
    <property type="molecule type" value="Genomic_DNA"/>
</dbReference>
<dbReference type="InterPro" id="IPR014047">
    <property type="entry name" value="Chr_Tranpt_l_chain"/>
</dbReference>
<evidence type="ECO:0000256" key="4">
    <source>
        <dbReference type="ARBA" id="ARBA00022692"/>
    </source>
</evidence>
<dbReference type="AlphaFoldDB" id="A0A0C2WFE6"/>
<organism evidence="9 10">
    <name type="scientific">Serendipita vermifera MAFF 305830</name>
    <dbReference type="NCBI Taxonomy" id="933852"/>
    <lineage>
        <taxon>Eukaryota</taxon>
        <taxon>Fungi</taxon>
        <taxon>Dikarya</taxon>
        <taxon>Basidiomycota</taxon>
        <taxon>Agaricomycotina</taxon>
        <taxon>Agaricomycetes</taxon>
        <taxon>Sebacinales</taxon>
        <taxon>Serendipitaceae</taxon>
        <taxon>Serendipita</taxon>
    </lineage>
</organism>
<dbReference type="GO" id="GO:0015109">
    <property type="term" value="F:chromate transmembrane transporter activity"/>
    <property type="evidence" value="ECO:0007669"/>
    <property type="project" value="InterPro"/>
</dbReference>
<dbReference type="NCBIfam" id="TIGR00937">
    <property type="entry name" value="2A51"/>
    <property type="match status" value="1"/>
</dbReference>
<evidence type="ECO:0000256" key="7">
    <source>
        <dbReference type="SAM" id="MobiDB-lite"/>
    </source>
</evidence>
<feature type="transmembrane region" description="Helical" evidence="8">
    <location>
        <begin position="382"/>
        <end position="407"/>
    </location>
</feature>
<feature type="transmembrane region" description="Helical" evidence="8">
    <location>
        <begin position="55"/>
        <end position="77"/>
    </location>
</feature>